<dbReference type="Pfam" id="PF04357">
    <property type="entry name" value="TamB"/>
    <property type="match status" value="1"/>
</dbReference>
<dbReference type="GO" id="GO:0005886">
    <property type="term" value="C:plasma membrane"/>
    <property type="evidence" value="ECO:0007669"/>
    <property type="project" value="InterPro"/>
</dbReference>
<evidence type="ECO:0000256" key="1">
    <source>
        <dbReference type="ARBA" id="ARBA00004167"/>
    </source>
</evidence>
<sequence length="1288" mass="140195">MSSPAKPVLLRKRLIWGLALLTAWLLLGVLLGVLAGTAPVLRALAGPGFESLRGSLWTGLEAEVLEGQGEGEGGLRWRIEKLQLAAPRWRAGQWRLSAHLSRLQLDTGSSSGPPPDASQVLALLRPRLPATLNLEALQIDALQIDGIQAQALQLQARWGQLEAGQWLAIDALRLRWQQRQLQAQGSLSHQGDLRAAATLLPPGATPDWRLQLQAQGPLAAPVLKAQLHRGDGPLGLDAALQLRPFSPHWLHALDVQAQDLNPQSLLPAAPAGAWNGRLQGELKSDGRLALQLRARNSAAQRLDANGLPVHRLHLDAQLPLQQWQALQIQALEIELGSTSTSAGRLSLVQPQALPQAGQPLRADLRLSGLQLQRLDARWPAWQLEGELALQQAAWSEDQPLHWQTRLQAQGQGQRLSAQGRGQLKGRQIAVSDLQLSQAEGGRAQAQGDWDLSRARGQWQLQLESLRLPLPPWPKPSLLSGRLDGQVGRGPSGQWLGALQLALSAGSQLGGSPLQGQAELKLEPQQSPWQLALQLQGGQGLHAQGDGPALPLGLQTPMDWLPRQADWQLNDLAALKPLWQPWLSRLEGQTQGRWQQDEQGRPAVQLRAEGLRWQQGDHQQDKGGRLRQLQLQWQPEGQLEAELAQLEWQGQRLSSLQLQGSRSQPWQLKAQGPWQGQDWTLEAQSAALQRSDDAPQHWLWPELRLQLKSSLAQPSATLALVSPALSWQQGRLQLQAGQLELAGERLDLQQAEVTTAGDWTLRLGGAARLAPWLNLLGQTQSGPTNWSGAARLRLALDLHGDAQHPPQGRLSLSALQGELSLDGQALGLQALSLKLEQEAAGRSALGFELRSTLLGQVLANAEVGPSGSVNGQLKADLPRLSALRPWLPPDWRLDGAAQLQAHLSGSRQQPQLHGQLGVQLSSLSHASSGAGGQQGLLRAEFDGQGLQLQELRLQGLGEQGGQISGSGSLRWGDEQPSAQLTLQAEGFRVLNGFERRLVLSGQTELQLGPERLRLRGALRADEGQFTIPRTSQPELDADVKVLNAQAEAPPPRKSNWQRDVELRLNLGERLRVQGRGFASRLTGELLLRERAGQAAQWTGQIDTQGGRYQAYGQTLEIETGSLRFKGPLNDPRVDLLAIKPGIEHRVGVSVTGTALQPRVRLVAEPELPDNDKLAWLLLGREPGTEGGRDAALLQQAALALLAGEEGSGTGQVLQRLGLSEFSVGQDEDAATVLRVGAQLSKHWSLGYERSLSAAAGQWQLTYRLGQRFRLRAQSGLESAVDLLWLWKFD</sequence>
<dbReference type="Proteomes" id="UP000554837">
    <property type="component" value="Unassembled WGS sequence"/>
</dbReference>
<dbReference type="PANTHER" id="PTHR36985">
    <property type="entry name" value="TRANSLOCATION AND ASSEMBLY MODULE SUBUNIT TAMB"/>
    <property type="match status" value="1"/>
</dbReference>
<evidence type="ECO:0000256" key="2">
    <source>
        <dbReference type="ARBA" id="ARBA00022692"/>
    </source>
</evidence>
<keyword evidence="3" id="KW-1133">Transmembrane helix</keyword>
<evidence type="ECO:0000256" key="4">
    <source>
        <dbReference type="ARBA" id="ARBA00023136"/>
    </source>
</evidence>
<comment type="caution">
    <text evidence="6">The sequence shown here is derived from an EMBL/GenBank/DDBJ whole genome shotgun (WGS) entry which is preliminary data.</text>
</comment>
<proteinExistence type="predicted"/>
<dbReference type="EMBL" id="JACHHO010000001">
    <property type="protein sequence ID" value="MBB5203648.1"/>
    <property type="molecule type" value="Genomic_DNA"/>
</dbReference>
<comment type="subcellular location">
    <subcellularLocation>
        <location evidence="1">Membrane</location>
        <topology evidence="1">Single-pass membrane protein</topology>
    </subcellularLocation>
</comment>
<evidence type="ECO:0000259" key="5">
    <source>
        <dbReference type="Pfam" id="PF04357"/>
    </source>
</evidence>
<keyword evidence="4" id="KW-0472">Membrane</keyword>
<evidence type="ECO:0000256" key="3">
    <source>
        <dbReference type="ARBA" id="ARBA00022989"/>
    </source>
</evidence>
<dbReference type="GO" id="GO:0009306">
    <property type="term" value="P:protein secretion"/>
    <property type="evidence" value="ECO:0007669"/>
    <property type="project" value="InterPro"/>
</dbReference>
<keyword evidence="2" id="KW-0812">Transmembrane</keyword>
<accession>A0A840S2L9</accession>
<protein>
    <submittedName>
        <fullName evidence="6">Translocation and assembly module TamB</fullName>
    </submittedName>
</protein>
<name>A0A840S2L9_9BURK</name>
<organism evidence="6 7">
    <name type="scientific">Inhella inkyongensis</name>
    <dbReference type="NCBI Taxonomy" id="392593"/>
    <lineage>
        <taxon>Bacteria</taxon>
        <taxon>Pseudomonadati</taxon>
        <taxon>Pseudomonadota</taxon>
        <taxon>Betaproteobacteria</taxon>
        <taxon>Burkholderiales</taxon>
        <taxon>Sphaerotilaceae</taxon>
        <taxon>Inhella</taxon>
    </lineage>
</organism>
<feature type="domain" description="Translocation and assembly module TamB C-terminal" evidence="5">
    <location>
        <begin position="953"/>
        <end position="1287"/>
    </location>
</feature>
<evidence type="ECO:0000313" key="7">
    <source>
        <dbReference type="Proteomes" id="UP000554837"/>
    </source>
</evidence>
<dbReference type="InterPro" id="IPR007452">
    <property type="entry name" value="TamB_C"/>
</dbReference>
<reference evidence="6 7" key="1">
    <citation type="submission" date="2020-08" db="EMBL/GenBank/DDBJ databases">
        <title>Genomic Encyclopedia of Type Strains, Phase IV (KMG-IV): sequencing the most valuable type-strain genomes for metagenomic binning, comparative biology and taxonomic classification.</title>
        <authorList>
            <person name="Goeker M."/>
        </authorList>
    </citation>
    <scope>NUCLEOTIDE SEQUENCE [LARGE SCALE GENOMIC DNA]</scope>
    <source>
        <strain evidence="6 7">DSM 23958</strain>
    </source>
</reference>
<gene>
    <name evidence="6" type="ORF">HNQ51_000941</name>
</gene>
<dbReference type="PANTHER" id="PTHR36985:SF1">
    <property type="entry name" value="TRANSLOCATION AND ASSEMBLY MODULE SUBUNIT TAMB"/>
    <property type="match status" value="1"/>
</dbReference>
<dbReference type="GO" id="GO:0097347">
    <property type="term" value="C:TAM protein secretion complex"/>
    <property type="evidence" value="ECO:0007669"/>
    <property type="project" value="TreeGrafter"/>
</dbReference>
<dbReference type="RefSeq" id="WP_184044674.1">
    <property type="nucleotide sequence ID" value="NZ_JACHHO010000001.1"/>
</dbReference>
<evidence type="ECO:0000313" key="6">
    <source>
        <dbReference type="EMBL" id="MBB5203648.1"/>
    </source>
</evidence>
<keyword evidence="7" id="KW-1185">Reference proteome</keyword>